<keyword evidence="3" id="KW-1185">Reference proteome</keyword>
<keyword evidence="1" id="KW-0812">Transmembrane</keyword>
<dbReference type="AlphaFoldDB" id="A0A2T1HN70"/>
<dbReference type="Pfam" id="PF05437">
    <property type="entry name" value="AzlD"/>
    <property type="match status" value="1"/>
</dbReference>
<dbReference type="EMBL" id="PVZS01000033">
    <property type="protein sequence ID" value="PSC03041.1"/>
    <property type="molecule type" value="Genomic_DNA"/>
</dbReference>
<evidence type="ECO:0000313" key="2">
    <source>
        <dbReference type="EMBL" id="PSC03041.1"/>
    </source>
</evidence>
<gene>
    <name evidence="2" type="ORF">SLNSH_21175</name>
</gene>
<dbReference type="Proteomes" id="UP000239772">
    <property type="component" value="Unassembled WGS sequence"/>
</dbReference>
<dbReference type="OrthoDB" id="7855510at2"/>
<comment type="caution">
    <text evidence="2">The sequence shown here is derived from an EMBL/GenBank/DDBJ whole genome shotgun (WGS) entry which is preliminary data.</text>
</comment>
<evidence type="ECO:0000313" key="3">
    <source>
        <dbReference type="Proteomes" id="UP000239772"/>
    </source>
</evidence>
<dbReference type="InterPro" id="IPR008407">
    <property type="entry name" value="Brnchd-chn_aa_trnsp_AzlD"/>
</dbReference>
<reference evidence="3" key="1">
    <citation type="submission" date="2018-03" db="EMBL/GenBank/DDBJ databases">
        <authorList>
            <person name="Sun L."/>
            <person name="Liu H."/>
            <person name="Chen W."/>
            <person name="Huang K."/>
            <person name="Liu W."/>
            <person name="Gao X."/>
        </authorList>
    </citation>
    <scope>NUCLEOTIDE SEQUENCE [LARGE SCALE GENOMIC DNA]</scope>
    <source>
        <strain evidence="3">SH9</strain>
    </source>
</reference>
<sequence length="111" mass="11558">MHGSAWPYVLLVLCGVVPTEIWRTLGAVASRGLADGSPVLTWVRHVSTALLAAVVAKLLLTPSGALALVPWWGRVGGIAAGFGAFFLFRRSFFAGVLVGEAVLIAAASLWG</sequence>
<protein>
    <submittedName>
        <fullName evidence="2">Branched-chain amino acid transport</fullName>
    </submittedName>
</protein>
<feature type="transmembrane region" description="Helical" evidence="1">
    <location>
        <begin position="92"/>
        <end position="110"/>
    </location>
</feature>
<keyword evidence="1" id="KW-1133">Transmembrane helix</keyword>
<proteinExistence type="predicted"/>
<keyword evidence="1" id="KW-0472">Membrane</keyword>
<organism evidence="2 3">
    <name type="scientific">Alsobacter soli</name>
    <dbReference type="NCBI Taxonomy" id="2109933"/>
    <lineage>
        <taxon>Bacteria</taxon>
        <taxon>Pseudomonadati</taxon>
        <taxon>Pseudomonadota</taxon>
        <taxon>Alphaproteobacteria</taxon>
        <taxon>Hyphomicrobiales</taxon>
        <taxon>Alsobacteraceae</taxon>
        <taxon>Alsobacter</taxon>
    </lineage>
</organism>
<feature type="transmembrane region" description="Helical" evidence="1">
    <location>
        <begin position="42"/>
        <end position="60"/>
    </location>
</feature>
<evidence type="ECO:0000256" key="1">
    <source>
        <dbReference type="SAM" id="Phobius"/>
    </source>
</evidence>
<accession>A0A2T1HN70</accession>
<name>A0A2T1HN70_9HYPH</name>